<accession>A0A1H0VDI7</accession>
<keyword evidence="1" id="KW-1133">Transmembrane helix</keyword>
<dbReference type="OrthoDB" id="2969153at2"/>
<keyword evidence="1" id="KW-0472">Membrane</keyword>
<dbReference type="STRING" id="930152.SAMN05216565_106203"/>
<dbReference type="RefSeq" id="WP_090855290.1">
    <property type="nucleotide sequence ID" value="NZ_FNJU01000006.1"/>
</dbReference>
<evidence type="ECO:0000313" key="3">
    <source>
        <dbReference type="Proteomes" id="UP000199159"/>
    </source>
</evidence>
<dbReference type="AlphaFoldDB" id="A0A1H0VDI7"/>
<proteinExistence type="predicted"/>
<evidence type="ECO:0000256" key="1">
    <source>
        <dbReference type="SAM" id="Phobius"/>
    </source>
</evidence>
<protein>
    <submittedName>
        <fullName evidence="2">ComG operon protein 7</fullName>
    </submittedName>
</protein>
<name>A0A1H0VDI7_9BACI</name>
<feature type="transmembrane region" description="Helical" evidence="1">
    <location>
        <begin position="12"/>
        <end position="32"/>
    </location>
</feature>
<reference evidence="3" key="1">
    <citation type="submission" date="2016-10" db="EMBL/GenBank/DDBJ databases">
        <authorList>
            <person name="Varghese N."/>
            <person name="Submissions S."/>
        </authorList>
    </citation>
    <scope>NUCLEOTIDE SEQUENCE [LARGE SCALE GENOMIC DNA]</scope>
    <source>
        <strain evidence="3">IBRC-M10078</strain>
    </source>
</reference>
<gene>
    <name evidence="2" type="ORF">SAMN05216565_106203</name>
</gene>
<evidence type="ECO:0000313" key="2">
    <source>
        <dbReference type="EMBL" id="SDP76413.1"/>
    </source>
</evidence>
<keyword evidence="1" id="KW-0812">Transmembrane</keyword>
<organism evidence="2 3">
    <name type="scientific">Litchfieldia salsa</name>
    <dbReference type="NCBI Taxonomy" id="930152"/>
    <lineage>
        <taxon>Bacteria</taxon>
        <taxon>Bacillati</taxon>
        <taxon>Bacillota</taxon>
        <taxon>Bacilli</taxon>
        <taxon>Bacillales</taxon>
        <taxon>Bacillaceae</taxon>
        <taxon>Litchfieldia</taxon>
    </lineage>
</organism>
<dbReference type="Proteomes" id="UP000199159">
    <property type="component" value="Unassembled WGS sequence"/>
</dbReference>
<keyword evidence="3" id="KW-1185">Reference proteome</keyword>
<dbReference type="InterPro" id="IPR020372">
    <property type="entry name" value="Competence_ComGG"/>
</dbReference>
<sequence length="124" mass="14170">MRNQKGHILPMTISISLLFTFIFIHQLNLYLLETKFYKETENLYKLDQIMMLTVKEVTTHTKAKVSKTVLRTYDDGAASYTITPQTETTSLVIITASSVGGGIYSAQFIYDFTTNTISKWIESR</sequence>
<dbReference type="Pfam" id="PF14173">
    <property type="entry name" value="ComGG"/>
    <property type="match status" value="1"/>
</dbReference>
<dbReference type="EMBL" id="FNJU01000006">
    <property type="protein sequence ID" value="SDP76413.1"/>
    <property type="molecule type" value="Genomic_DNA"/>
</dbReference>